<keyword evidence="6 10" id="KW-0418">Kinase</keyword>
<keyword evidence="3" id="KW-0597">Phosphoprotein</keyword>
<proteinExistence type="predicted"/>
<keyword evidence="4" id="KW-0808">Transferase</keyword>
<evidence type="ECO:0000256" key="8">
    <source>
        <dbReference type="ARBA" id="ARBA00023012"/>
    </source>
</evidence>
<dbReference type="EMBL" id="DROM01000037">
    <property type="protein sequence ID" value="HHH12710.1"/>
    <property type="molecule type" value="Genomic_DNA"/>
</dbReference>
<dbReference type="Proteomes" id="UP000886100">
    <property type="component" value="Unassembled WGS sequence"/>
</dbReference>
<dbReference type="PRINTS" id="PR00344">
    <property type="entry name" value="BCTRLSENSOR"/>
</dbReference>
<reference evidence="10" key="1">
    <citation type="journal article" date="2020" name="mSystems">
        <title>Genome- and Community-Level Interaction Insights into Carbon Utilization and Element Cycling Functions of Hydrothermarchaeota in Hydrothermal Sediment.</title>
        <authorList>
            <person name="Zhou Z."/>
            <person name="Liu Y."/>
            <person name="Xu W."/>
            <person name="Pan J."/>
            <person name="Luo Z.H."/>
            <person name="Li M."/>
        </authorList>
    </citation>
    <scope>NUCLEOTIDE SEQUENCE [LARGE SCALE GENOMIC DNA]</scope>
    <source>
        <strain evidence="10">HyVt-535</strain>
    </source>
</reference>
<evidence type="ECO:0000259" key="9">
    <source>
        <dbReference type="PROSITE" id="PS50109"/>
    </source>
</evidence>
<dbReference type="InterPro" id="IPR004358">
    <property type="entry name" value="Sig_transdc_His_kin-like_C"/>
</dbReference>
<feature type="non-terminal residue" evidence="10">
    <location>
        <position position="1"/>
    </location>
</feature>
<dbReference type="EC" id="2.7.13.3" evidence="2"/>
<dbReference type="SMART" id="SM00387">
    <property type="entry name" value="HATPase_c"/>
    <property type="match status" value="1"/>
</dbReference>
<name>A0A7C5IXQ2_9GAMM</name>
<dbReference type="CDD" id="cd00082">
    <property type="entry name" value="HisKA"/>
    <property type="match status" value="1"/>
</dbReference>
<keyword evidence="8" id="KW-0902">Two-component regulatory system</keyword>
<keyword evidence="5" id="KW-0547">Nucleotide-binding</keyword>
<organism evidence="10">
    <name type="scientific">Thiolapillus brandeum</name>
    <dbReference type="NCBI Taxonomy" id="1076588"/>
    <lineage>
        <taxon>Bacteria</taxon>
        <taxon>Pseudomonadati</taxon>
        <taxon>Pseudomonadota</taxon>
        <taxon>Gammaproteobacteria</taxon>
        <taxon>Chromatiales</taxon>
        <taxon>Sedimenticolaceae</taxon>
        <taxon>Thiolapillus</taxon>
    </lineage>
</organism>
<dbReference type="GO" id="GO:0000155">
    <property type="term" value="F:phosphorelay sensor kinase activity"/>
    <property type="evidence" value="ECO:0007669"/>
    <property type="project" value="InterPro"/>
</dbReference>
<evidence type="ECO:0000256" key="1">
    <source>
        <dbReference type="ARBA" id="ARBA00000085"/>
    </source>
</evidence>
<comment type="catalytic activity">
    <reaction evidence="1">
        <text>ATP + protein L-histidine = ADP + protein N-phospho-L-histidine.</text>
        <dbReference type="EC" id="2.7.13.3"/>
    </reaction>
</comment>
<dbReference type="PROSITE" id="PS50109">
    <property type="entry name" value="HIS_KIN"/>
    <property type="match status" value="1"/>
</dbReference>
<sequence length="214" mass="23378">LNQPLTAIATNADACIRLLESNPEARDRIIDALETIGAQARRAGGIIQQLRQFVRKEEPEATLVDLNQLIEEVLVLVQPELERAGITVVRELEPGLAQVPAQRIQIDQVLLNLILNAIEAMGDEAVTEHRLTLRTANAGDNAVVVSVEDTGPGLPPEIREKLFTPFVTSKPQGMGLGLSISQGIIEAHKGNLYYDDSTGRTVFRFTLPVSNEDQ</sequence>
<dbReference type="SUPFAM" id="SSF55874">
    <property type="entry name" value="ATPase domain of HSP90 chaperone/DNA topoisomerase II/histidine kinase"/>
    <property type="match status" value="1"/>
</dbReference>
<evidence type="ECO:0000256" key="4">
    <source>
        <dbReference type="ARBA" id="ARBA00022679"/>
    </source>
</evidence>
<evidence type="ECO:0000256" key="2">
    <source>
        <dbReference type="ARBA" id="ARBA00012438"/>
    </source>
</evidence>
<dbReference type="InterPro" id="IPR003594">
    <property type="entry name" value="HATPase_dom"/>
</dbReference>
<dbReference type="Gene3D" id="1.10.287.130">
    <property type="match status" value="1"/>
</dbReference>
<protein>
    <recommendedName>
        <fullName evidence="2">histidine kinase</fullName>
        <ecNumber evidence="2">2.7.13.3</ecNumber>
    </recommendedName>
</protein>
<dbReference type="InterPro" id="IPR005467">
    <property type="entry name" value="His_kinase_dom"/>
</dbReference>
<evidence type="ECO:0000256" key="7">
    <source>
        <dbReference type="ARBA" id="ARBA00022840"/>
    </source>
</evidence>
<gene>
    <name evidence="10" type="ORF">ENJ98_00575</name>
</gene>
<dbReference type="PANTHER" id="PTHR43065:SF10">
    <property type="entry name" value="PEROXIDE STRESS-ACTIVATED HISTIDINE KINASE MAK3"/>
    <property type="match status" value="1"/>
</dbReference>
<comment type="caution">
    <text evidence="10">The sequence shown here is derived from an EMBL/GenBank/DDBJ whole genome shotgun (WGS) entry which is preliminary data.</text>
</comment>
<evidence type="ECO:0000256" key="5">
    <source>
        <dbReference type="ARBA" id="ARBA00022741"/>
    </source>
</evidence>
<dbReference type="InterPro" id="IPR036890">
    <property type="entry name" value="HATPase_C_sf"/>
</dbReference>
<evidence type="ECO:0000313" key="10">
    <source>
        <dbReference type="EMBL" id="HHH12710.1"/>
    </source>
</evidence>
<feature type="domain" description="Histidine kinase" evidence="9">
    <location>
        <begin position="1"/>
        <end position="211"/>
    </location>
</feature>
<dbReference type="InterPro" id="IPR003661">
    <property type="entry name" value="HisK_dim/P_dom"/>
</dbReference>
<dbReference type="PANTHER" id="PTHR43065">
    <property type="entry name" value="SENSOR HISTIDINE KINASE"/>
    <property type="match status" value="1"/>
</dbReference>
<evidence type="ECO:0000256" key="6">
    <source>
        <dbReference type="ARBA" id="ARBA00022777"/>
    </source>
</evidence>
<dbReference type="AlphaFoldDB" id="A0A7C5IXQ2"/>
<keyword evidence="7" id="KW-0067">ATP-binding</keyword>
<dbReference type="Gene3D" id="3.30.565.10">
    <property type="entry name" value="Histidine kinase-like ATPase, C-terminal domain"/>
    <property type="match status" value="1"/>
</dbReference>
<accession>A0A7C5IXQ2</accession>
<dbReference type="GO" id="GO:0005524">
    <property type="term" value="F:ATP binding"/>
    <property type="evidence" value="ECO:0007669"/>
    <property type="project" value="UniProtKB-KW"/>
</dbReference>
<dbReference type="Pfam" id="PF02518">
    <property type="entry name" value="HATPase_c"/>
    <property type="match status" value="1"/>
</dbReference>
<evidence type="ECO:0000256" key="3">
    <source>
        <dbReference type="ARBA" id="ARBA00022553"/>
    </source>
</evidence>